<gene>
    <name evidence="1" type="ORF">E5288_WYG003363</name>
</gene>
<dbReference type="AlphaFoldDB" id="A0A6B0RN16"/>
<name>A0A6B0RN16_9CETA</name>
<evidence type="ECO:0000313" key="1">
    <source>
        <dbReference type="EMBL" id="MXQ88723.1"/>
    </source>
</evidence>
<keyword evidence="2" id="KW-1185">Reference proteome</keyword>
<reference evidence="1" key="1">
    <citation type="submission" date="2019-10" db="EMBL/GenBank/DDBJ databases">
        <title>The sequence and de novo assembly of the wild yak genome.</title>
        <authorList>
            <person name="Liu Y."/>
        </authorList>
    </citation>
    <scope>NUCLEOTIDE SEQUENCE [LARGE SCALE GENOMIC DNA]</scope>
    <source>
        <strain evidence="1">WY2019</strain>
    </source>
</reference>
<evidence type="ECO:0000313" key="2">
    <source>
        <dbReference type="Proteomes" id="UP000322234"/>
    </source>
</evidence>
<proteinExistence type="predicted"/>
<sequence>MFQQPLGSPGWIGSWDLQPSPCLSPLCSPVTRASSEQPFVVWSTQSFSLANWCGTPALPPWKTGSSGASAAIVCCH</sequence>
<organism evidence="1 2">
    <name type="scientific">Bos mutus</name>
    <name type="common">wild yak</name>
    <dbReference type="NCBI Taxonomy" id="72004"/>
    <lineage>
        <taxon>Eukaryota</taxon>
        <taxon>Metazoa</taxon>
        <taxon>Chordata</taxon>
        <taxon>Craniata</taxon>
        <taxon>Vertebrata</taxon>
        <taxon>Euteleostomi</taxon>
        <taxon>Mammalia</taxon>
        <taxon>Eutheria</taxon>
        <taxon>Laurasiatheria</taxon>
        <taxon>Artiodactyla</taxon>
        <taxon>Ruminantia</taxon>
        <taxon>Pecora</taxon>
        <taxon>Bovidae</taxon>
        <taxon>Bovinae</taxon>
        <taxon>Bos</taxon>
    </lineage>
</organism>
<protein>
    <submittedName>
        <fullName evidence="1">Uncharacterized protein</fullName>
    </submittedName>
</protein>
<dbReference type="EMBL" id="VBQZ03000048">
    <property type="protein sequence ID" value="MXQ88723.1"/>
    <property type="molecule type" value="Genomic_DNA"/>
</dbReference>
<accession>A0A6B0RN16</accession>
<comment type="caution">
    <text evidence="1">The sequence shown here is derived from an EMBL/GenBank/DDBJ whole genome shotgun (WGS) entry which is preliminary data.</text>
</comment>
<dbReference type="Proteomes" id="UP000322234">
    <property type="component" value="Unassembled WGS sequence"/>
</dbReference>